<comment type="caution">
    <text evidence="3">The sequence shown here is derived from an EMBL/GenBank/DDBJ whole genome shotgun (WGS) entry which is preliminary data.</text>
</comment>
<gene>
    <name evidence="3" type="ORF">JOE61_003589</name>
</gene>
<keyword evidence="1" id="KW-0472">Membrane</keyword>
<evidence type="ECO:0000259" key="2">
    <source>
        <dbReference type="Pfam" id="PF07811"/>
    </source>
</evidence>
<accession>A0ABS2MF39</accession>
<keyword evidence="1" id="KW-0812">Transmembrane</keyword>
<dbReference type="Proteomes" id="UP000732378">
    <property type="component" value="Unassembled WGS sequence"/>
</dbReference>
<organism evidence="3 4">
    <name type="scientific">Nocardioides salarius</name>
    <dbReference type="NCBI Taxonomy" id="374513"/>
    <lineage>
        <taxon>Bacteria</taxon>
        <taxon>Bacillati</taxon>
        <taxon>Actinomycetota</taxon>
        <taxon>Actinomycetes</taxon>
        <taxon>Propionibacteriales</taxon>
        <taxon>Nocardioidaceae</taxon>
        <taxon>Nocardioides</taxon>
    </lineage>
</organism>
<feature type="domain" description="TadE-like" evidence="2">
    <location>
        <begin position="13"/>
        <end position="55"/>
    </location>
</feature>
<feature type="transmembrane region" description="Helical" evidence="1">
    <location>
        <begin position="21"/>
        <end position="41"/>
    </location>
</feature>
<dbReference type="Pfam" id="PF07811">
    <property type="entry name" value="TadE"/>
    <property type="match status" value="1"/>
</dbReference>
<dbReference type="EMBL" id="JAFBBZ010000001">
    <property type="protein sequence ID" value="MBM7509775.1"/>
    <property type="molecule type" value="Genomic_DNA"/>
</dbReference>
<dbReference type="InterPro" id="IPR012495">
    <property type="entry name" value="TadE-like_dom"/>
</dbReference>
<dbReference type="RefSeq" id="WP_193667560.1">
    <property type="nucleotide sequence ID" value="NZ_JACDTV010000002.1"/>
</dbReference>
<keyword evidence="1" id="KW-1133">Transmembrane helix</keyword>
<keyword evidence="4" id="KW-1185">Reference proteome</keyword>
<evidence type="ECO:0000313" key="4">
    <source>
        <dbReference type="Proteomes" id="UP000732378"/>
    </source>
</evidence>
<proteinExistence type="predicted"/>
<evidence type="ECO:0000256" key="1">
    <source>
        <dbReference type="SAM" id="Phobius"/>
    </source>
</evidence>
<reference evidence="3 4" key="1">
    <citation type="submission" date="2021-01" db="EMBL/GenBank/DDBJ databases">
        <title>Sequencing the genomes of 1000 actinobacteria strains.</title>
        <authorList>
            <person name="Klenk H.-P."/>
        </authorList>
    </citation>
    <scope>NUCLEOTIDE SEQUENCE [LARGE SCALE GENOMIC DNA]</scope>
    <source>
        <strain evidence="3 4">DSM 18239</strain>
    </source>
</reference>
<name>A0ABS2MF39_9ACTN</name>
<evidence type="ECO:0000313" key="3">
    <source>
        <dbReference type="EMBL" id="MBM7509775.1"/>
    </source>
</evidence>
<protein>
    <submittedName>
        <fullName evidence="3">Flp pilus assembly protein TadG</fullName>
    </submittedName>
</protein>
<sequence>MASRRAARASDRGAAAVEFGLVALVLFTLVFGILQFGFWFWSWQAAGHAAREAARVGAVDPCDTAAVQAAGAKALEGVPTGTGATVTATRAAGAGVGDEITVQVTFESYDLGFFPFFDAAIDKSATSRIENVPAGGCGS</sequence>